<keyword evidence="1" id="KW-0472">Membrane</keyword>
<dbReference type="OrthoDB" id="7782213at2759"/>
<keyword evidence="3" id="KW-1185">Reference proteome</keyword>
<accession>A0A9Q0S616</accession>
<keyword evidence="1" id="KW-1133">Transmembrane helix</keyword>
<feature type="transmembrane region" description="Helical" evidence="1">
    <location>
        <begin position="12"/>
        <end position="31"/>
    </location>
</feature>
<sequence>TTTEEFDYATDGYYAIVISIILVSVTAQQYYSNYYEDTHNSFNSKGVCTINGEVFYGIDCWCYSNKVGTVFITVLIILLVIFFFINGCIWACLIQCFKSFRDRRDRDDDFRD</sequence>
<gene>
    <name evidence="2" type="ORF">Bhyg_09564</name>
</gene>
<feature type="non-terminal residue" evidence="2">
    <location>
        <position position="112"/>
    </location>
</feature>
<feature type="non-terminal residue" evidence="2">
    <location>
        <position position="1"/>
    </location>
</feature>
<protein>
    <submittedName>
        <fullName evidence="2">Uncharacterized protein</fullName>
    </submittedName>
</protein>
<organism evidence="2 3">
    <name type="scientific">Pseudolycoriella hygida</name>
    <dbReference type="NCBI Taxonomy" id="35572"/>
    <lineage>
        <taxon>Eukaryota</taxon>
        <taxon>Metazoa</taxon>
        <taxon>Ecdysozoa</taxon>
        <taxon>Arthropoda</taxon>
        <taxon>Hexapoda</taxon>
        <taxon>Insecta</taxon>
        <taxon>Pterygota</taxon>
        <taxon>Neoptera</taxon>
        <taxon>Endopterygota</taxon>
        <taxon>Diptera</taxon>
        <taxon>Nematocera</taxon>
        <taxon>Sciaroidea</taxon>
        <taxon>Sciaridae</taxon>
        <taxon>Pseudolycoriella</taxon>
    </lineage>
</organism>
<evidence type="ECO:0000313" key="3">
    <source>
        <dbReference type="Proteomes" id="UP001151699"/>
    </source>
</evidence>
<dbReference type="EMBL" id="WJQU01000002">
    <property type="protein sequence ID" value="KAJ6644595.1"/>
    <property type="molecule type" value="Genomic_DNA"/>
</dbReference>
<dbReference type="AlphaFoldDB" id="A0A9Q0S616"/>
<feature type="transmembrane region" description="Helical" evidence="1">
    <location>
        <begin position="71"/>
        <end position="94"/>
    </location>
</feature>
<keyword evidence="1" id="KW-0812">Transmembrane</keyword>
<evidence type="ECO:0000256" key="1">
    <source>
        <dbReference type="SAM" id="Phobius"/>
    </source>
</evidence>
<evidence type="ECO:0000313" key="2">
    <source>
        <dbReference type="EMBL" id="KAJ6644595.1"/>
    </source>
</evidence>
<dbReference type="Proteomes" id="UP001151699">
    <property type="component" value="Chromosome B"/>
</dbReference>
<proteinExistence type="predicted"/>
<comment type="caution">
    <text evidence="2">The sequence shown here is derived from an EMBL/GenBank/DDBJ whole genome shotgun (WGS) entry which is preliminary data.</text>
</comment>
<reference evidence="2" key="1">
    <citation type="submission" date="2022-07" db="EMBL/GenBank/DDBJ databases">
        <authorList>
            <person name="Trinca V."/>
            <person name="Uliana J.V.C."/>
            <person name="Torres T.T."/>
            <person name="Ward R.J."/>
            <person name="Monesi N."/>
        </authorList>
    </citation>
    <scope>NUCLEOTIDE SEQUENCE</scope>
    <source>
        <strain evidence="2">HSMRA1968</strain>
        <tissue evidence="2">Whole embryos</tissue>
    </source>
</reference>
<name>A0A9Q0S616_9DIPT</name>